<protein>
    <submittedName>
        <fullName evidence="5">Aldo/keto reductase</fullName>
    </submittedName>
</protein>
<dbReference type="STRING" id="1424294.Gferi_08915"/>
<dbReference type="InterPro" id="IPR017900">
    <property type="entry name" value="4Fe4S_Fe_S_CS"/>
</dbReference>
<dbReference type="PROSITE" id="PS00198">
    <property type="entry name" value="4FE4S_FER_1"/>
    <property type="match status" value="1"/>
</dbReference>
<dbReference type="GO" id="GO:0051536">
    <property type="term" value="F:iron-sulfur cluster binding"/>
    <property type="evidence" value="ECO:0007669"/>
    <property type="project" value="UniProtKB-KW"/>
</dbReference>
<dbReference type="InterPro" id="IPR053135">
    <property type="entry name" value="AKR2_Oxidoreductase"/>
</dbReference>
<dbReference type="InterPro" id="IPR020471">
    <property type="entry name" value="AKR"/>
</dbReference>
<keyword evidence="6" id="KW-1185">Reference proteome</keyword>
<dbReference type="PROSITE" id="PS51379">
    <property type="entry name" value="4FE4S_FER_2"/>
    <property type="match status" value="2"/>
</dbReference>
<feature type="domain" description="4Fe-4S ferredoxin-type" evidence="4">
    <location>
        <begin position="259"/>
        <end position="288"/>
    </location>
</feature>
<evidence type="ECO:0000259" key="4">
    <source>
        <dbReference type="PROSITE" id="PS51379"/>
    </source>
</evidence>
<dbReference type="GO" id="GO:0016491">
    <property type="term" value="F:oxidoreductase activity"/>
    <property type="evidence" value="ECO:0007669"/>
    <property type="project" value="InterPro"/>
</dbReference>
<dbReference type="SUPFAM" id="SSF54862">
    <property type="entry name" value="4Fe-4S ferredoxins"/>
    <property type="match status" value="1"/>
</dbReference>
<evidence type="ECO:0000256" key="2">
    <source>
        <dbReference type="ARBA" id="ARBA00023004"/>
    </source>
</evidence>
<dbReference type="GO" id="GO:0046872">
    <property type="term" value="F:metal ion binding"/>
    <property type="evidence" value="ECO:0007669"/>
    <property type="project" value="UniProtKB-KW"/>
</dbReference>
<dbReference type="CDD" id="cd19100">
    <property type="entry name" value="AKR_unchar"/>
    <property type="match status" value="1"/>
</dbReference>
<dbReference type="SUPFAM" id="SSF51430">
    <property type="entry name" value="NAD(P)-linked oxidoreductase"/>
    <property type="match status" value="1"/>
</dbReference>
<evidence type="ECO:0000256" key="3">
    <source>
        <dbReference type="ARBA" id="ARBA00023014"/>
    </source>
</evidence>
<keyword evidence="3" id="KW-0411">Iron-sulfur</keyword>
<dbReference type="Pfam" id="PF12838">
    <property type="entry name" value="Fer4_7"/>
    <property type="match status" value="1"/>
</dbReference>
<keyword evidence="1" id="KW-0479">Metal-binding</keyword>
<dbReference type="Proteomes" id="UP000095743">
    <property type="component" value="Chromosome"/>
</dbReference>
<keyword evidence="2" id="KW-0408">Iron</keyword>
<evidence type="ECO:0000313" key="6">
    <source>
        <dbReference type="Proteomes" id="UP000095743"/>
    </source>
</evidence>
<sequence>MKKSFLGKTNIEVTELCFGVLPIGPLQKNVPVEEASEILADALRKGINFFDTAQMYKTYAPIRLAMEKTGIRPVIASKSVATTYEDMEAAIEEALKELNISYIDIFHLHAARANTDVFEARKGAFQCLLDYKAKGIIKAVGIATHNVKVAHLVADREDIDILFPLINKTGRGVLEGTVQDMLQAISLNAEKGKGIYLMKVLGGGTLINDFHECMEFARTIQGISAIALGIVSHEEVEYNTRYFNNEKDLEGILTIRNIKNPQVMQFMCISCRRCKDVCHNDAIDFDEAGKAFILLDKCMQCGYCMTACPQFCIRMV</sequence>
<dbReference type="EMBL" id="CP017269">
    <property type="protein sequence ID" value="AOT69690.1"/>
    <property type="molecule type" value="Genomic_DNA"/>
</dbReference>
<dbReference type="Gene3D" id="3.30.70.20">
    <property type="match status" value="1"/>
</dbReference>
<dbReference type="AlphaFoldDB" id="A0A1D8GFL7"/>
<dbReference type="KEGG" id="gfe:Gferi_08915"/>
<feature type="domain" description="4Fe-4S ferredoxin-type" evidence="4">
    <location>
        <begin position="289"/>
        <end position="316"/>
    </location>
</feature>
<dbReference type="Pfam" id="PF00248">
    <property type="entry name" value="Aldo_ket_red"/>
    <property type="match status" value="1"/>
</dbReference>
<proteinExistence type="predicted"/>
<dbReference type="InterPro" id="IPR023210">
    <property type="entry name" value="NADP_OxRdtase_dom"/>
</dbReference>
<dbReference type="InterPro" id="IPR036812">
    <property type="entry name" value="NAD(P)_OxRdtase_dom_sf"/>
</dbReference>
<accession>A0A1D8GFL7</accession>
<dbReference type="RefSeq" id="WP_069975655.1">
    <property type="nucleotide sequence ID" value="NZ_CP017269.1"/>
</dbReference>
<dbReference type="OrthoDB" id="9804790at2"/>
<name>A0A1D8GFL7_9FIRM</name>
<reference evidence="5 6" key="1">
    <citation type="submission" date="2016-09" db="EMBL/GenBank/DDBJ databases">
        <title>Genomic analysis reveals versatility of anaerobic energy metabolism of Geosporobacter ferrireducens IRF9 of phylum Firmicutes.</title>
        <authorList>
            <person name="Kim S.-J."/>
        </authorList>
    </citation>
    <scope>NUCLEOTIDE SEQUENCE [LARGE SCALE GENOMIC DNA]</scope>
    <source>
        <strain evidence="5 6">IRF9</strain>
    </source>
</reference>
<dbReference type="InterPro" id="IPR017896">
    <property type="entry name" value="4Fe4S_Fe-S-bd"/>
</dbReference>
<dbReference type="PANTHER" id="PTHR43312:SF1">
    <property type="entry name" value="NADP-DEPENDENT OXIDOREDUCTASE DOMAIN-CONTAINING PROTEIN"/>
    <property type="match status" value="1"/>
</dbReference>
<dbReference type="PRINTS" id="PR00069">
    <property type="entry name" value="ALDKETRDTASE"/>
</dbReference>
<dbReference type="PANTHER" id="PTHR43312">
    <property type="entry name" value="D-THREO-ALDOSE 1-DEHYDROGENASE"/>
    <property type="match status" value="1"/>
</dbReference>
<gene>
    <name evidence="5" type="ORF">Gferi_08915</name>
</gene>
<dbReference type="Gene3D" id="3.20.20.100">
    <property type="entry name" value="NADP-dependent oxidoreductase domain"/>
    <property type="match status" value="1"/>
</dbReference>
<evidence type="ECO:0000256" key="1">
    <source>
        <dbReference type="ARBA" id="ARBA00022723"/>
    </source>
</evidence>
<organism evidence="5 6">
    <name type="scientific">Geosporobacter ferrireducens</name>
    <dbReference type="NCBI Taxonomy" id="1424294"/>
    <lineage>
        <taxon>Bacteria</taxon>
        <taxon>Bacillati</taxon>
        <taxon>Bacillota</taxon>
        <taxon>Clostridia</taxon>
        <taxon>Peptostreptococcales</taxon>
        <taxon>Thermotaleaceae</taxon>
        <taxon>Geosporobacter</taxon>
    </lineage>
</organism>
<evidence type="ECO:0000313" key="5">
    <source>
        <dbReference type="EMBL" id="AOT69690.1"/>
    </source>
</evidence>